<accession>A0AAX3LZG5</accession>
<evidence type="ECO:0000256" key="1">
    <source>
        <dbReference type="SAM" id="Phobius"/>
    </source>
</evidence>
<evidence type="ECO:0000313" key="2">
    <source>
        <dbReference type="EMBL" id="WCT55038.1"/>
    </source>
</evidence>
<keyword evidence="3" id="KW-1185">Reference proteome</keyword>
<keyword evidence="1" id="KW-0472">Membrane</keyword>
<feature type="transmembrane region" description="Helical" evidence="1">
    <location>
        <begin position="193"/>
        <end position="211"/>
    </location>
</feature>
<dbReference type="AlphaFoldDB" id="A0AAX3LZG5"/>
<keyword evidence="1" id="KW-0812">Transmembrane</keyword>
<dbReference type="EMBL" id="CP117416">
    <property type="protein sequence ID" value="WCT55038.1"/>
    <property type="molecule type" value="Genomic_DNA"/>
</dbReference>
<name>A0AAX3LZG5_9BACL</name>
<feature type="transmembrane region" description="Helical" evidence="1">
    <location>
        <begin position="102"/>
        <end position="120"/>
    </location>
</feature>
<organism evidence="2 3">
    <name type="scientific">Paenibacillus kyungheensis</name>
    <dbReference type="NCBI Taxonomy" id="1452732"/>
    <lineage>
        <taxon>Bacteria</taxon>
        <taxon>Bacillati</taxon>
        <taxon>Bacillota</taxon>
        <taxon>Bacilli</taxon>
        <taxon>Bacillales</taxon>
        <taxon>Paenibacillaceae</taxon>
        <taxon>Paenibacillus</taxon>
    </lineage>
</organism>
<dbReference type="Pfam" id="PF05857">
    <property type="entry name" value="TraX"/>
    <property type="match status" value="1"/>
</dbReference>
<feature type="transmembrane region" description="Helical" evidence="1">
    <location>
        <begin position="165"/>
        <end position="181"/>
    </location>
</feature>
<feature type="transmembrane region" description="Helical" evidence="1">
    <location>
        <begin position="55"/>
        <end position="73"/>
    </location>
</feature>
<gene>
    <name evidence="2" type="ORF">PQ456_17895</name>
</gene>
<dbReference type="Proteomes" id="UP001220509">
    <property type="component" value="Chromosome"/>
</dbReference>
<feature type="transmembrane region" description="Helical" evidence="1">
    <location>
        <begin position="79"/>
        <end position="95"/>
    </location>
</feature>
<feature type="transmembrane region" description="Helical" evidence="1">
    <location>
        <begin position="29"/>
        <end position="46"/>
    </location>
</feature>
<evidence type="ECO:0000313" key="3">
    <source>
        <dbReference type="Proteomes" id="UP001220509"/>
    </source>
</evidence>
<feature type="transmembrane region" description="Helical" evidence="1">
    <location>
        <begin position="140"/>
        <end position="158"/>
    </location>
</feature>
<protein>
    <submittedName>
        <fullName evidence="2">TraX family protein</fullName>
    </submittedName>
</protein>
<reference evidence="2 3" key="1">
    <citation type="submission" date="2023-02" db="EMBL/GenBank/DDBJ databases">
        <title>Genome sequence of Paenibacillus kyungheensis KACC 18744.</title>
        <authorList>
            <person name="Kim S."/>
            <person name="Heo J."/>
            <person name="Kwon S.-W."/>
        </authorList>
    </citation>
    <scope>NUCLEOTIDE SEQUENCE [LARGE SCALE GENOMIC DNA]</scope>
    <source>
        <strain evidence="2 3">KACC 18744</strain>
    </source>
</reference>
<keyword evidence="1" id="KW-1133">Transmembrane helix</keyword>
<proteinExistence type="predicted"/>
<dbReference type="InterPro" id="IPR008875">
    <property type="entry name" value="TraX"/>
</dbReference>
<sequence>MPVQWLAMLTMLTDHLGYAFFPDERYLRVIGRIAFPIYCYFLVLGYQRTRNVRKYTIRLLIIAALSQLPFMYAFDITNLNVVCTLFISLLLMIAIDKLSLKYFPVSLLLILAVGWLADQLHMDYGMYGVLLVLVFRYTTGYWVIFAHLALTVVFVLFGGFSDIQIFSVLATALIAIHLQLYPKTKLYSPPRWIWRSFYPAHLAIIAIIRLVF</sequence>
<dbReference type="KEGG" id="pka:PQ456_17895"/>
<dbReference type="RefSeq" id="WP_273613493.1">
    <property type="nucleotide sequence ID" value="NZ_CP117416.1"/>
</dbReference>